<name>A0A9E6Y1P5_9ACTN</name>
<dbReference type="SUPFAM" id="SSF56601">
    <property type="entry name" value="beta-lactamase/transpeptidase-like"/>
    <property type="match status" value="1"/>
</dbReference>
<keyword evidence="1" id="KW-0732">Signal</keyword>
<gene>
    <name evidence="3" type="primary">yfeW</name>
    <name evidence="3" type="ORF">DSM104329_04455</name>
</gene>
<dbReference type="PANTHER" id="PTHR46825">
    <property type="entry name" value="D-ALANYL-D-ALANINE-CARBOXYPEPTIDASE/ENDOPEPTIDASE AMPH"/>
    <property type="match status" value="1"/>
</dbReference>
<dbReference type="EMBL" id="CP087164">
    <property type="protein sequence ID" value="UGS38033.1"/>
    <property type="molecule type" value="Genomic_DNA"/>
</dbReference>
<evidence type="ECO:0000259" key="2">
    <source>
        <dbReference type="Pfam" id="PF00144"/>
    </source>
</evidence>
<evidence type="ECO:0000256" key="1">
    <source>
        <dbReference type="SAM" id="SignalP"/>
    </source>
</evidence>
<accession>A0A9E6Y1P5</accession>
<dbReference type="InterPro" id="IPR012338">
    <property type="entry name" value="Beta-lactam/transpept-like"/>
</dbReference>
<dbReference type="Gene3D" id="3.40.710.10">
    <property type="entry name" value="DD-peptidase/beta-lactamase superfamily"/>
    <property type="match status" value="1"/>
</dbReference>
<proteinExistence type="predicted"/>
<protein>
    <submittedName>
        <fullName evidence="3">D-alanyl-D-alanine carboxypeptidase</fullName>
        <ecNumber evidence="3">3.4.16.4</ecNumber>
    </submittedName>
</protein>
<evidence type="ECO:0000313" key="4">
    <source>
        <dbReference type="Proteomes" id="UP001162834"/>
    </source>
</evidence>
<dbReference type="InterPro" id="IPR050491">
    <property type="entry name" value="AmpC-like"/>
</dbReference>
<keyword evidence="3" id="KW-0378">Hydrolase</keyword>
<dbReference type="RefSeq" id="WP_259312069.1">
    <property type="nucleotide sequence ID" value="NZ_CP087164.1"/>
</dbReference>
<sequence length="390" mass="42017">MLDRHAVSGWCARSLVAAVATLSIAAGAAQSASAASRGTEGREVMSVARAVMGEQHLAGLILRVDRGNRHVVTAALGESMTGVPVTRGMHFRMGSESIPYLTTILLQLQQEGRLDLDDPLSKYLPDSGVPNADRVTLRMLGHSISGYPDWIQGNQAFVDILLANPFRLWNDQELLDHAFAQPLICEPGACFHYAHTNFLLLGQVVTAVTGQPFAKLVRRRIFRPLGLRDTTITRTAKMPEPALHAYGTDRGPYEDTSSWSPSWGLGKGQLMVSTIDDVAASARSILGARLISRSSERQFVERPAVIKTPIPGLSYGLGVLLAGDWRVQNPYVNNYGGVMAYLPDERLSISIVATKGMNADFDGGNPSETVLARLADTIAPGHPARLPGTG</sequence>
<reference evidence="3" key="1">
    <citation type="journal article" date="2022" name="Int. J. Syst. Evol. Microbiol.">
        <title>Pseudomonas aegrilactucae sp. nov. and Pseudomonas morbosilactucae sp. nov., pathogens causing bacterial rot of lettuce in Japan.</title>
        <authorList>
            <person name="Sawada H."/>
            <person name="Fujikawa T."/>
            <person name="Satou M."/>
        </authorList>
    </citation>
    <scope>NUCLEOTIDE SEQUENCE</scope>
    <source>
        <strain evidence="3">0166_1</strain>
    </source>
</reference>
<dbReference type="KEGG" id="sbae:DSM104329_04455"/>
<organism evidence="3 4">
    <name type="scientific">Capillimicrobium parvum</name>
    <dbReference type="NCBI Taxonomy" id="2884022"/>
    <lineage>
        <taxon>Bacteria</taxon>
        <taxon>Bacillati</taxon>
        <taxon>Actinomycetota</taxon>
        <taxon>Thermoleophilia</taxon>
        <taxon>Solirubrobacterales</taxon>
        <taxon>Capillimicrobiaceae</taxon>
        <taxon>Capillimicrobium</taxon>
    </lineage>
</organism>
<dbReference type="EC" id="3.4.16.4" evidence="3"/>
<keyword evidence="3" id="KW-0121">Carboxypeptidase</keyword>
<dbReference type="InterPro" id="IPR001466">
    <property type="entry name" value="Beta-lactam-related"/>
</dbReference>
<evidence type="ECO:0000313" key="3">
    <source>
        <dbReference type="EMBL" id="UGS38033.1"/>
    </source>
</evidence>
<feature type="domain" description="Beta-lactamase-related" evidence="2">
    <location>
        <begin position="47"/>
        <end position="360"/>
    </location>
</feature>
<dbReference type="GO" id="GO:0009002">
    <property type="term" value="F:serine-type D-Ala-D-Ala carboxypeptidase activity"/>
    <property type="evidence" value="ECO:0007669"/>
    <property type="project" value="UniProtKB-EC"/>
</dbReference>
<dbReference type="Proteomes" id="UP001162834">
    <property type="component" value="Chromosome"/>
</dbReference>
<keyword evidence="4" id="KW-1185">Reference proteome</keyword>
<dbReference type="AlphaFoldDB" id="A0A9E6Y1P5"/>
<feature type="signal peptide" evidence="1">
    <location>
        <begin position="1"/>
        <end position="28"/>
    </location>
</feature>
<dbReference type="PANTHER" id="PTHR46825:SF7">
    <property type="entry name" value="D-ALANYL-D-ALANINE CARBOXYPEPTIDASE"/>
    <property type="match status" value="1"/>
</dbReference>
<keyword evidence="3" id="KW-0645">Protease</keyword>
<dbReference type="Pfam" id="PF00144">
    <property type="entry name" value="Beta-lactamase"/>
    <property type="match status" value="1"/>
</dbReference>
<feature type="chain" id="PRO_5038703335" evidence="1">
    <location>
        <begin position="29"/>
        <end position="390"/>
    </location>
</feature>